<reference evidence="1 2" key="2">
    <citation type="journal article" date="1995" name="Virology">
        <title>Analysis of 43 kb of the Chlorella virus PBCV-1 330-kb genome: map positions 45 to 88.</title>
        <authorList>
            <person name="Li Y."/>
            <person name="Lu Z."/>
            <person name="Burbank D.E."/>
            <person name="Kutish G.F."/>
            <person name="Rock D.L."/>
            <person name="Van Etten J.L."/>
        </authorList>
    </citation>
    <scope>NUCLEOTIDE SEQUENCE [LARGE SCALE GENOMIC DNA]</scope>
</reference>
<reference evidence="1 2" key="4">
    <citation type="journal article" date="1996" name="Virology">
        <title>Analysis of 76 kb of the chlorella virus PBCV-1 330-kb genome: map positions 182 to 258.</title>
        <authorList>
            <person name="Kutish G.F."/>
            <person name="Li Y."/>
            <person name="Lu Z."/>
            <person name="Furuta M."/>
            <person name="Rock D.L."/>
            <person name="Van Etten J.L."/>
        </authorList>
    </citation>
    <scope>NUCLEOTIDE SEQUENCE [LARGE SCALE GENOMIC DNA]</scope>
</reference>
<dbReference type="OrthoDB" id="25695at10239"/>
<reference evidence="1 2" key="7">
    <citation type="journal article" date="2000" name="Virology">
        <title>Characterization of a beta-1,3-glucanase encoded by chlorella virus PBCV-1.</title>
        <authorList>
            <person name="Sun L."/>
            <person name="Gurnon J.R."/>
            <person name="Adams B.J."/>
            <person name="Graves M.V."/>
            <person name="Van Etten J.L."/>
        </authorList>
    </citation>
    <scope>NUCLEOTIDE SEQUENCE [LARGE SCALE GENOMIC DNA]</scope>
</reference>
<reference evidence="1 2" key="1">
    <citation type="journal article" date="1995" name="Virology">
        <title>Analysis of 45 kb of DNA located at the left end of the chlorella virus PBCV-1 genome.</title>
        <authorList>
            <person name="Lu Z."/>
            <person name="Li Y."/>
            <person name="Zhang Y."/>
            <person name="Kutish G.F."/>
            <person name="Rock D.L."/>
            <person name="Van Etten J.L."/>
        </authorList>
    </citation>
    <scope>NUCLEOTIDE SEQUENCE [LARGE SCALE GENOMIC DNA]</scope>
</reference>
<evidence type="ECO:0000313" key="2">
    <source>
        <dbReference type="Proteomes" id="UP000000862"/>
    </source>
</evidence>
<organism evidence="1 2">
    <name type="scientific">Paramecium bursaria Chlorella virus 1</name>
    <name type="common">PBCV-1</name>
    <dbReference type="NCBI Taxonomy" id="10506"/>
    <lineage>
        <taxon>Viruses</taxon>
        <taxon>Varidnaviria</taxon>
        <taxon>Bamfordvirae</taxon>
        <taxon>Nucleocytoviricota</taxon>
        <taxon>Megaviricetes</taxon>
        <taxon>Algavirales</taxon>
        <taxon>Phycodnaviridae</taxon>
        <taxon>Chlorovirus</taxon>
        <taxon>Chlorovirus vanettense</taxon>
    </lineage>
</organism>
<reference evidence="1 2" key="8">
    <citation type="journal article" date="2010" name="J. Virol.">
        <title>Microarray analysis of Paramecium bursaria chlorella virus 1 transcription.</title>
        <authorList>
            <person name="Yanai-Balser G.M."/>
            <person name="Duncan G.A."/>
            <person name="Eudy J.D."/>
            <person name="Wang D."/>
            <person name="Li X."/>
            <person name="Agarkova I.V."/>
            <person name="Dunigan D.D."/>
            <person name="Van Etten J.L."/>
        </authorList>
    </citation>
    <scope>NUCLEOTIDE SEQUENCE [LARGE SCALE GENOMIC DNA]</scope>
</reference>
<reference evidence="1 2" key="3">
    <citation type="journal article" date="1996" name="Virology">
        <title>Analysis of 94 kb of the chlorella virus PBCV-1 330-kb genome: map positions 88 to 182.</title>
        <authorList>
            <person name="Lu Z."/>
            <person name="Li Y."/>
            <person name="Que Q."/>
            <person name="Kutish G.F."/>
            <person name="Rock D.L."/>
            <person name="Van Etten J.L."/>
        </authorList>
    </citation>
    <scope>NUCLEOTIDE SEQUENCE [LARGE SCALE GENOMIC DNA]</scope>
</reference>
<name>O41083_PBCV1</name>
<dbReference type="Proteomes" id="UP000000862">
    <property type="component" value="Segment"/>
</dbReference>
<dbReference type="KEGG" id="vg:917937"/>
<accession>O41083</accession>
<organismHost>
    <name type="scientific">Chlorella</name>
    <dbReference type="NCBI Taxonomy" id="3071"/>
</organismHost>
<protein>
    <submittedName>
        <fullName evidence="1">Uncharacterized protein</fullName>
    </submittedName>
</protein>
<keyword evidence="2" id="KW-1185">Reference proteome</keyword>
<dbReference type="PIR" id="T18103">
    <property type="entry name" value="T18103"/>
</dbReference>
<reference evidence="1 2" key="6">
    <citation type="journal article" date="1999" name="Virology">
        <title>Chlorella virus PBCV-1 encodes a functional homospermidine synthase.</title>
        <authorList>
            <person name="Kaiser A."/>
            <person name="Vollmert M."/>
            <person name="Tholl D."/>
            <person name="Graves M.V."/>
            <person name="Gurnon J.R."/>
            <person name="Xing W."/>
            <person name="Lisec A.D."/>
            <person name="Nickerson K.W."/>
            <person name="Van Etten J.L."/>
        </authorList>
    </citation>
    <scope>NUCLEOTIDE SEQUENCE [LARGE SCALE GENOMIC DNA]</scope>
</reference>
<reference evidence="1 2" key="5">
    <citation type="journal article" date="1997" name="Virology">
        <title>Analysis of 74 kb of DNA located at the right end of the 330-kb chlorella virus PBCV-1 genome.</title>
        <authorList>
            <person name="Li Y."/>
            <person name="Lu Z."/>
            <person name="Sun L."/>
            <person name="Ropp S."/>
            <person name="Kutish G.F."/>
            <person name="Rock D.L."/>
            <person name="Van Etten J.L."/>
        </authorList>
    </citation>
    <scope>NUCLEOTIDE SEQUENCE [LARGE SCALE GENOMIC DNA]</scope>
</reference>
<gene>
    <name evidence="1" type="primary">A601R</name>
</gene>
<evidence type="ECO:0000313" key="1">
    <source>
        <dbReference type="EMBL" id="AAC96938.1"/>
    </source>
</evidence>
<dbReference type="EMBL" id="JF411744">
    <property type="protein sequence ID" value="AAC96938.1"/>
    <property type="molecule type" value="Genomic_DNA"/>
</dbReference>
<proteinExistence type="predicted"/>
<dbReference type="GeneID" id="917937"/>
<dbReference type="RefSeq" id="NP_048957.1">
    <property type="nucleotide sequence ID" value="NC_000852.5"/>
</dbReference>
<sequence length="101" mass="11592">MIPMIHSPIRAFLTPHSNVKKMEPHHPKPFHPIKKTVAHQPLEQKIINFDRQITEFEIQVFFSGSVLFFSMAMLLTKRGDPSVYLPLITSICGLWAPSPKK</sequence>